<reference evidence="1" key="2">
    <citation type="submission" date="2017-11" db="EMBL/GenBank/DDBJ databases">
        <authorList>
            <person name="Das S.K."/>
        </authorList>
    </citation>
    <scope>NUCLEOTIDE SEQUENCE</scope>
    <source>
        <strain evidence="1">S4-41</strain>
    </source>
</reference>
<evidence type="ECO:0008006" key="3">
    <source>
        <dbReference type="Google" id="ProtNLM"/>
    </source>
</evidence>
<organism evidence="1 2">
    <name type="scientific">Salinicola acroporae</name>
    <dbReference type="NCBI Taxonomy" id="1541440"/>
    <lineage>
        <taxon>Bacteria</taxon>
        <taxon>Pseudomonadati</taxon>
        <taxon>Pseudomonadota</taxon>
        <taxon>Gammaproteobacteria</taxon>
        <taxon>Oceanospirillales</taxon>
        <taxon>Halomonadaceae</taxon>
        <taxon>Salinicola</taxon>
    </lineage>
</organism>
<evidence type="ECO:0000313" key="1">
    <source>
        <dbReference type="EMBL" id="MDH4571053.1"/>
    </source>
</evidence>
<dbReference type="Gene3D" id="3.40.50.300">
    <property type="entry name" value="P-loop containing nucleotide triphosphate hydrolases"/>
    <property type="match status" value="1"/>
</dbReference>
<gene>
    <name evidence="1" type="ORF">CUR86_00310</name>
</gene>
<accession>A0ABT6HZY6</accession>
<keyword evidence="2" id="KW-1185">Reference proteome</keyword>
<dbReference type="SUPFAM" id="SSF52540">
    <property type="entry name" value="P-loop containing nucleoside triphosphate hydrolases"/>
    <property type="match status" value="1"/>
</dbReference>
<dbReference type="InterPro" id="IPR027417">
    <property type="entry name" value="P-loop_NTPase"/>
</dbReference>
<evidence type="ECO:0000313" key="2">
    <source>
        <dbReference type="Proteomes" id="UP001162135"/>
    </source>
</evidence>
<dbReference type="Proteomes" id="UP001162135">
    <property type="component" value="Unassembled WGS sequence"/>
</dbReference>
<comment type="caution">
    <text evidence="1">The sequence shown here is derived from an EMBL/GenBank/DDBJ whole genome shotgun (WGS) entry which is preliminary data.</text>
</comment>
<protein>
    <recommendedName>
        <fullName evidence="3">Adenylylsulfate kinase</fullName>
    </recommendedName>
</protein>
<dbReference type="EMBL" id="PGFS01000001">
    <property type="protein sequence ID" value="MDH4571053.1"/>
    <property type="molecule type" value="Genomic_DNA"/>
</dbReference>
<reference evidence="1" key="1">
    <citation type="journal article" date="2015" name="Antonie Van Leeuwenhoek">
        <title>Comparative 16S rRNA signatures and multilocus sequence analysis for the genus Salinicola and description of Salinicola acroporae sp. nov., isolated from coral Acropora digitifera.</title>
        <authorList>
            <person name="Lepcha R.T."/>
            <person name="Poddar A."/>
            <person name="Schumann P."/>
            <person name="Das S.K."/>
        </authorList>
    </citation>
    <scope>NUCLEOTIDE SEQUENCE</scope>
    <source>
        <strain evidence="1">S4-41</strain>
    </source>
</reference>
<sequence>MVASRLATDNLRLGRIVIGDAVNAVEDARQAWRRAAESANAEFVQIELFCSDEATHRNRVESRESDIENLELPDWPLVEARHYEPWKNIDLVMDTAQTDIETASRQIIDLVNARLERRVV</sequence>
<name>A0ABT6HZY6_9GAMM</name>
<proteinExistence type="predicted"/>